<dbReference type="Proteomes" id="UP001519332">
    <property type="component" value="Unassembled WGS sequence"/>
</dbReference>
<sequence>MRKLNLGIVAHVDAGKTSLTERLLFDAGAIDRLGSVDDGSTQTDGMDLERRRGITIRSAVAAFTTAGHEIHLIDTPGHADFVAEVERALGVLDGAVLVLSAVEGVQAHTRVLMRTLKSLAVPTILFVNKIDRRGARDTGLMADIRRLLSPHAVALTWPSDIGTREASVADAKPDLAEVLAEHSDEVLESYLDGVGQGLLTAELVRQTGQALVHPVFFGSAITGAGIDALRRGIVDLLPATDPDDPKRAEPLDGTVFAVERDRTGRRYAVARLFSGSLAAREPITSGTHEGRATSVLDVHGRETRVKAGGIARIGGVPALKVGDRLGSAANPPIPARFRPPTLETVVTSESPALFDGLTQLADQDPLINVRRGPDPGSLIVSLYGEVQREVIAARLAEEFGVPTEFSAPRVVCVERVCESGAAVTRMGETLFVATIGLRVEPGPPDSGVRFELEAERGSLPAAFLTAIEDTVHLTLRDGLHGWQVVDCVVTLTHTGYSSPVSVAADFRNLTPLVLADALGKAGTTVCEPWDRVELDIPDESVSPVLSLLVQCDAVPDMPVIRGGSAMIEGVVPSARLREVERALPGLTGGYGVLVARFAGYRETRS</sequence>
<dbReference type="SUPFAM" id="SSF50447">
    <property type="entry name" value="Translation proteins"/>
    <property type="match status" value="1"/>
</dbReference>
<keyword evidence="3" id="KW-0342">GTP-binding</keyword>
<dbReference type="PANTHER" id="PTHR43261:SF1">
    <property type="entry name" value="RIBOSOME-RELEASING FACTOR 2, MITOCHONDRIAL"/>
    <property type="match status" value="1"/>
</dbReference>
<dbReference type="PROSITE" id="PS51722">
    <property type="entry name" value="G_TR_2"/>
    <property type="match status" value="1"/>
</dbReference>
<dbReference type="Pfam" id="PF00679">
    <property type="entry name" value="EFG_C"/>
    <property type="match status" value="1"/>
</dbReference>
<evidence type="ECO:0000256" key="1">
    <source>
        <dbReference type="ARBA" id="ARBA00022741"/>
    </source>
</evidence>
<dbReference type="Gene3D" id="3.30.230.10">
    <property type="match status" value="1"/>
</dbReference>
<dbReference type="InterPro" id="IPR020568">
    <property type="entry name" value="Ribosomal_Su5_D2-typ_SF"/>
</dbReference>
<feature type="domain" description="Tr-type G" evidence="4">
    <location>
        <begin position="1"/>
        <end position="243"/>
    </location>
</feature>
<dbReference type="NCBIfam" id="TIGR00231">
    <property type="entry name" value="small_GTP"/>
    <property type="match status" value="1"/>
</dbReference>
<dbReference type="InterPro" id="IPR005225">
    <property type="entry name" value="Small_GTP-bd"/>
</dbReference>
<evidence type="ECO:0000313" key="5">
    <source>
        <dbReference type="EMBL" id="MBP2325862.1"/>
    </source>
</evidence>
<dbReference type="SMART" id="SM00889">
    <property type="entry name" value="EFG_IV"/>
    <property type="match status" value="1"/>
</dbReference>
<dbReference type="SUPFAM" id="SSF54211">
    <property type="entry name" value="Ribosomal protein S5 domain 2-like"/>
    <property type="match status" value="1"/>
</dbReference>
<dbReference type="Gene3D" id="3.30.70.870">
    <property type="entry name" value="Elongation Factor G (Translational Gtpase), domain 3"/>
    <property type="match status" value="1"/>
</dbReference>
<name>A0ABS4TN71_9PSEU</name>
<dbReference type="Gene3D" id="3.40.50.300">
    <property type="entry name" value="P-loop containing nucleotide triphosphate hydrolases"/>
    <property type="match status" value="1"/>
</dbReference>
<reference evidence="5 6" key="1">
    <citation type="submission" date="2021-03" db="EMBL/GenBank/DDBJ databases">
        <title>Sequencing the genomes of 1000 actinobacteria strains.</title>
        <authorList>
            <person name="Klenk H.-P."/>
        </authorList>
    </citation>
    <scope>NUCLEOTIDE SEQUENCE [LARGE SCALE GENOMIC DNA]</scope>
    <source>
        <strain evidence="5 6">DSM 46670</strain>
    </source>
</reference>
<dbReference type="InterPro" id="IPR000795">
    <property type="entry name" value="T_Tr_GTP-bd_dom"/>
</dbReference>
<dbReference type="PRINTS" id="PR01037">
    <property type="entry name" value="TCRTETOQM"/>
</dbReference>
<dbReference type="InterPro" id="IPR031157">
    <property type="entry name" value="G_TR_CS"/>
</dbReference>
<dbReference type="Pfam" id="PF03764">
    <property type="entry name" value="EFG_IV"/>
    <property type="match status" value="1"/>
</dbReference>
<dbReference type="InterPro" id="IPR000640">
    <property type="entry name" value="EFG_V-like"/>
</dbReference>
<evidence type="ECO:0000256" key="3">
    <source>
        <dbReference type="ARBA" id="ARBA00023134"/>
    </source>
</evidence>
<dbReference type="InterPro" id="IPR014721">
    <property type="entry name" value="Ribsml_uS5_D2-typ_fold_subgr"/>
</dbReference>
<dbReference type="Pfam" id="PF00009">
    <property type="entry name" value="GTP_EFTU"/>
    <property type="match status" value="1"/>
</dbReference>
<organism evidence="5 6">
    <name type="scientific">Kibdelosporangium banguiense</name>
    <dbReference type="NCBI Taxonomy" id="1365924"/>
    <lineage>
        <taxon>Bacteria</taxon>
        <taxon>Bacillati</taxon>
        <taxon>Actinomycetota</taxon>
        <taxon>Actinomycetes</taxon>
        <taxon>Pseudonocardiales</taxon>
        <taxon>Pseudonocardiaceae</taxon>
        <taxon>Kibdelosporangium</taxon>
    </lineage>
</organism>
<accession>A0ABS4TN71</accession>
<comment type="caution">
    <text evidence="5">The sequence shown here is derived from an EMBL/GenBank/DDBJ whole genome shotgun (WGS) entry which is preliminary data.</text>
</comment>
<dbReference type="InterPro" id="IPR009000">
    <property type="entry name" value="Transl_B-barrel_sf"/>
</dbReference>
<dbReference type="RefSeq" id="WP_209643005.1">
    <property type="nucleotide sequence ID" value="NZ_JAGINW010000001.1"/>
</dbReference>
<proteinExistence type="predicted"/>
<dbReference type="SUPFAM" id="SSF54980">
    <property type="entry name" value="EF-G C-terminal domain-like"/>
    <property type="match status" value="2"/>
</dbReference>
<dbReference type="InterPro" id="IPR027417">
    <property type="entry name" value="P-loop_NTPase"/>
</dbReference>
<dbReference type="SUPFAM" id="SSF52540">
    <property type="entry name" value="P-loop containing nucleoside triphosphate hydrolases"/>
    <property type="match status" value="1"/>
</dbReference>
<protein>
    <submittedName>
        <fullName evidence="5">Ribosomal protection tetracycline resistance protein</fullName>
    </submittedName>
</protein>
<dbReference type="PROSITE" id="PS00301">
    <property type="entry name" value="G_TR_1"/>
    <property type="match status" value="1"/>
</dbReference>
<evidence type="ECO:0000256" key="2">
    <source>
        <dbReference type="ARBA" id="ARBA00022917"/>
    </source>
</evidence>
<keyword evidence="1" id="KW-0547">Nucleotide-binding</keyword>
<dbReference type="PRINTS" id="PR00315">
    <property type="entry name" value="ELONGATNFCT"/>
</dbReference>
<keyword evidence="2" id="KW-0648">Protein biosynthesis</keyword>
<dbReference type="InterPro" id="IPR005517">
    <property type="entry name" value="Transl_elong_EFG/EF2_IV"/>
</dbReference>
<evidence type="ECO:0000259" key="4">
    <source>
        <dbReference type="PROSITE" id="PS51722"/>
    </source>
</evidence>
<gene>
    <name evidence="5" type="ORF">JOF56_006247</name>
</gene>
<dbReference type="PANTHER" id="PTHR43261">
    <property type="entry name" value="TRANSLATION ELONGATION FACTOR G-RELATED"/>
    <property type="match status" value="1"/>
</dbReference>
<dbReference type="InterPro" id="IPR035647">
    <property type="entry name" value="EFG_III/V"/>
</dbReference>
<dbReference type="CDD" id="cd04168">
    <property type="entry name" value="TetM_like"/>
    <property type="match status" value="1"/>
</dbReference>
<evidence type="ECO:0000313" key="6">
    <source>
        <dbReference type="Proteomes" id="UP001519332"/>
    </source>
</evidence>
<dbReference type="EMBL" id="JAGINW010000001">
    <property type="protein sequence ID" value="MBP2325862.1"/>
    <property type="molecule type" value="Genomic_DNA"/>
</dbReference>
<dbReference type="Gene3D" id="2.40.30.10">
    <property type="entry name" value="Translation factors"/>
    <property type="match status" value="1"/>
</dbReference>
<keyword evidence="6" id="KW-1185">Reference proteome</keyword>